<accession>A0A448XK97</accession>
<evidence type="ECO:0000313" key="2">
    <source>
        <dbReference type="Proteomes" id="UP000784294"/>
    </source>
</evidence>
<reference evidence="1" key="1">
    <citation type="submission" date="2018-11" db="EMBL/GenBank/DDBJ databases">
        <authorList>
            <consortium name="Pathogen Informatics"/>
        </authorList>
    </citation>
    <scope>NUCLEOTIDE SEQUENCE</scope>
</reference>
<dbReference type="AlphaFoldDB" id="A0A448XK97"/>
<keyword evidence="2" id="KW-1185">Reference proteome</keyword>
<sequence length="137" mass="15278">MILTSLTFVQHVRVIIKNLNMTPPTEEIRVVEYPTRVDELTLTGLMPLTNYEISIGLSSLPNAEGNGGGNGTFTSIILNTGPTRKLQFPQSFLHFHSHISLLYAGSQLPTFIQVHFYVTFNLCESAQRSDSLVDCHQ</sequence>
<dbReference type="EMBL" id="CAAALY010258539">
    <property type="protein sequence ID" value="VEL38650.1"/>
    <property type="molecule type" value="Genomic_DNA"/>
</dbReference>
<protein>
    <submittedName>
        <fullName evidence="1">Uncharacterized protein</fullName>
    </submittedName>
</protein>
<name>A0A448XK97_9PLAT</name>
<organism evidence="1 2">
    <name type="scientific">Protopolystoma xenopodis</name>
    <dbReference type="NCBI Taxonomy" id="117903"/>
    <lineage>
        <taxon>Eukaryota</taxon>
        <taxon>Metazoa</taxon>
        <taxon>Spiralia</taxon>
        <taxon>Lophotrochozoa</taxon>
        <taxon>Platyhelminthes</taxon>
        <taxon>Monogenea</taxon>
        <taxon>Polyopisthocotylea</taxon>
        <taxon>Polystomatidea</taxon>
        <taxon>Polystomatidae</taxon>
        <taxon>Protopolystoma</taxon>
    </lineage>
</organism>
<gene>
    <name evidence="1" type="ORF">PXEA_LOCUS32090</name>
</gene>
<comment type="caution">
    <text evidence="1">The sequence shown here is derived from an EMBL/GenBank/DDBJ whole genome shotgun (WGS) entry which is preliminary data.</text>
</comment>
<proteinExistence type="predicted"/>
<evidence type="ECO:0000313" key="1">
    <source>
        <dbReference type="EMBL" id="VEL38650.1"/>
    </source>
</evidence>
<dbReference type="Proteomes" id="UP000784294">
    <property type="component" value="Unassembled WGS sequence"/>
</dbReference>